<evidence type="ECO:0000313" key="2">
    <source>
        <dbReference type="EMBL" id="PWZ58697.1"/>
    </source>
</evidence>
<name>A0A317YJ18_MAIZE</name>
<feature type="chain" id="PRO_5016462532" evidence="1">
    <location>
        <begin position="23"/>
        <end position="160"/>
    </location>
</feature>
<reference evidence="2" key="1">
    <citation type="journal article" date="2018" name="Nat. Genet.">
        <title>Extensive intraspecific gene order and gene structural variations between Mo17 and other maize genomes.</title>
        <authorList>
            <person name="Sun S."/>
            <person name="Zhou Y."/>
            <person name="Chen J."/>
            <person name="Shi J."/>
            <person name="Zhao H."/>
            <person name="Zhao H."/>
            <person name="Song W."/>
            <person name="Zhang M."/>
            <person name="Cui Y."/>
            <person name="Dong X."/>
            <person name="Liu H."/>
            <person name="Ma X."/>
            <person name="Jiao Y."/>
            <person name="Wang B."/>
            <person name="Wei X."/>
            <person name="Stein J.C."/>
            <person name="Glaubitz J.C."/>
            <person name="Lu F."/>
            <person name="Yu G."/>
            <person name="Liang C."/>
            <person name="Fengler K."/>
            <person name="Li B."/>
            <person name="Rafalski A."/>
            <person name="Schnable P.S."/>
            <person name="Ware D.H."/>
            <person name="Buckler E.S."/>
            <person name="Lai J."/>
        </authorList>
    </citation>
    <scope>NUCLEOTIDE SEQUENCE [LARGE SCALE GENOMIC DNA]</scope>
    <source>
        <tissue evidence="2">Seedling</tissue>
    </source>
</reference>
<organism evidence="2">
    <name type="scientific">Zea mays</name>
    <name type="common">Maize</name>
    <dbReference type="NCBI Taxonomy" id="4577"/>
    <lineage>
        <taxon>Eukaryota</taxon>
        <taxon>Viridiplantae</taxon>
        <taxon>Streptophyta</taxon>
        <taxon>Embryophyta</taxon>
        <taxon>Tracheophyta</taxon>
        <taxon>Spermatophyta</taxon>
        <taxon>Magnoliopsida</taxon>
        <taxon>Liliopsida</taxon>
        <taxon>Poales</taxon>
        <taxon>Poaceae</taxon>
        <taxon>PACMAD clade</taxon>
        <taxon>Panicoideae</taxon>
        <taxon>Andropogonodae</taxon>
        <taxon>Andropogoneae</taxon>
        <taxon>Tripsacinae</taxon>
        <taxon>Zea</taxon>
    </lineage>
</organism>
<dbReference type="Proteomes" id="UP000251960">
    <property type="component" value="Chromosome 1"/>
</dbReference>
<accession>A0A317YJ18</accession>
<feature type="signal peptide" evidence="1">
    <location>
        <begin position="1"/>
        <end position="22"/>
    </location>
</feature>
<dbReference type="EMBL" id="NCVQ01000001">
    <property type="protein sequence ID" value="PWZ58697.1"/>
    <property type="molecule type" value="Genomic_DNA"/>
</dbReference>
<comment type="caution">
    <text evidence="2">The sequence shown here is derived from an EMBL/GenBank/DDBJ whole genome shotgun (WGS) entry which is preliminary data.</text>
</comment>
<dbReference type="AlphaFoldDB" id="A0A317YJ18"/>
<proteinExistence type="predicted"/>
<sequence length="160" mass="17818">MLTLLFFHIISILCFQSNLVFSSLFSQSLSLPVVRAISLSHQVLEAASPHLRGRLASVYPFPVPHSCGGLPFLFSQSLKMMPCDQEIAGSSRGKCLLQMQGNPSLEATQAHMHQAALFILVTVFLSVFRVQTLFKISVILTLLGRDRWLGILAKLQCKYR</sequence>
<gene>
    <name evidence="2" type="ORF">Zm00014a_035823</name>
</gene>
<protein>
    <submittedName>
        <fullName evidence="2">Uncharacterized protein</fullName>
    </submittedName>
</protein>
<evidence type="ECO:0000256" key="1">
    <source>
        <dbReference type="SAM" id="SignalP"/>
    </source>
</evidence>
<keyword evidence="1" id="KW-0732">Signal</keyword>